<dbReference type="RefSeq" id="WP_282533538.1">
    <property type="nucleotide sequence ID" value="NZ_JASCIS010000003.1"/>
</dbReference>
<evidence type="ECO:0000313" key="4">
    <source>
        <dbReference type="Proteomes" id="UP001237105"/>
    </source>
</evidence>
<accession>A0ABT6SPU3</accession>
<reference evidence="3 4" key="1">
    <citation type="submission" date="2023-05" db="EMBL/GenBank/DDBJ databases">
        <title>Draft genome sequence of Streptomyces sp. B-S-A12 isolated from a cave soil in Thailand.</title>
        <authorList>
            <person name="Chamroensaksri N."/>
            <person name="Muangham S."/>
        </authorList>
    </citation>
    <scope>NUCLEOTIDE SEQUENCE [LARGE SCALE GENOMIC DNA]</scope>
    <source>
        <strain evidence="3 4">B-S-A12</strain>
    </source>
</reference>
<dbReference type="InterPro" id="IPR036291">
    <property type="entry name" value="NAD(P)-bd_dom_sf"/>
</dbReference>
<dbReference type="PROSITE" id="PS00061">
    <property type="entry name" value="ADH_SHORT"/>
    <property type="match status" value="1"/>
</dbReference>
<sequence length="249" mass="25532">MFAGKTALVTGASKGIGYAIAEALVAKGAHVVLTARKEQPLAEAAARLGAPGRVLAVPGNSSDEAHRADAVAQSVARFGSLDLLVNNTGINPLFEPLARTDLRTVGKVFDTNVVASLGWVQQAWDASMSEHGGSILNMASVAGLRPAPMMGIYAASKAALVHLTAQLATELCPGVRVNAIAPAVVRTDFARPLFEGNEEKTAAQYPLGRLGSPADIARAATFLLSADADWITGQTLIVDGGLLLGGGVA</sequence>
<dbReference type="PRINTS" id="PR00081">
    <property type="entry name" value="GDHRDH"/>
</dbReference>
<dbReference type="Pfam" id="PF13561">
    <property type="entry name" value="adh_short_C2"/>
    <property type="match status" value="1"/>
</dbReference>
<comment type="similarity">
    <text evidence="1">Belongs to the short-chain dehydrogenases/reductases (SDR) family.</text>
</comment>
<comment type="caution">
    <text evidence="3">The sequence shown here is derived from an EMBL/GenBank/DDBJ whole genome shotgun (WGS) entry which is preliminary data.</text>
</comment>
<dbReference type="PRINTS" id="PR00080">
    <property type="entry name" value="SDRFAMILY"/>
</dbReference>
<dbReference type="Gene3D" id="3.40.50.720">
    <property type="entry name" value="NAD(P)-binding Rossmann-like Domain"/>
    <property type="match status" value="1"/>
</dbReference>
<dbReference type="InterPro" id="IPR020904">
    <property type="entry name" value="Sc_DH/Rdtase_CS"/>
</dbReference>
<evidence type="ECO:0000256" key="1">
    <source>
        <dbReference type="ARBA" id="ARBA00006484"/>
    </source>
</evidence>
<dbReference type="EMBL" id="JASCIS010000003">
    <property type="protein sequence ID" value="MDI3417611.1"/>
    <property type="molecule type" value="Genomic_DNA"/>
</dbReference>
<gene>
    <name evidence="3" type="ORF">QIT00_03370</name>
</gene>
<protein>
    <submittedName>
        <fullName evidence="3">SDR family oxidoreductase</fullName>
    </submittedName>
</protein>
<keyword evidence="4" id="KW-1185">Reference proteome</keyword>
<dbReference type="NCBIfam" id="NF005559">
    <property type="entry name" value="PRK07231.1"/>
    <property type="match status" value="1"/>
</dbReference>
<dbReference type="PANTHER" id="PTHR43943">
    <property type="entry name" value="DEHYDROGENASE/REDUCTASE (SDR FAMILY) MEMBER 4"/>
    <property type="match status" value="1"/>
</dbReference>
<evidence type="ECO:0000313" key="3">
    <source>
        <dbReference type="EMBL" id="MDI3417611.1"/>
    </source>
</evidence>
<dbReference type="InterPro" id="IPR002347">
    <property type="entry name" value="SDR_fam"/>
</dbReference>
<feature type="domain" description="Ketoreductase" evidence="2">
    <location>
        <begin position="5"/>
        <end position="183"/>
    </location>
</feature>
<dbReference type="InterPro" id="IPR057326">
    <property type="entry name" value="KR_dom"/>
</dbReference>
<dbReference type="Proteomes" id="UP001237105">
    <property type="component" value="Unassembled WGS sequence"/>
</dbReference>
<dbReference type="PANTHER" id="PTHR43943:SF2">
    <property type="entry name" value="DEHYDROGENASE_REDUCTASE 4"/>
    <property type="match status" value="1"/>
</dbReference>
<name>A0ABT6SPU3_9ACTN</name>
<dbReference type="SMART" id="SM00822">
    <property type="entry name" value="PKS_KR"/>
    <property type="match status" value="1"/>
</dbReference>
<proteinExistence type="inferred from homology"/>
<dbReference type="SUPFAM" id="SSF51735">
    <property type="entry name" value="NAD(P)-binding Rossmann-fold domains"/>
    <property type="match status" value="1"/>
</dbReference>
<dbReference type="CDD" id="cd05233">
    <property type="entry name" value="SDR_c"/>
    <property type="match status" value="1"/>
</dbReference>
<evidence type="ECO:0000259" key="2">
    <source>
        <dbReference type="SMART" id="SM00822"/>
    </source>
</evidence>
<organism evidence="3 4">
    <name type="scientific">Streptomyces luteolus</name>
    <dbReference type="NCBI Taxonomy" id="3043615"/>
    <lineage>
        <taxon>Bacteria</taxon>
        <taxon>Bacillati</taxon>
        <taxon>Actinomycetota</taxon>
        <taxon>Actinomycetes</taxon>
        <taxon>Kitasatosporales</taxon>
        <taxon>Streptomycetaceae</taxon>
        <taxon>Streptomyces</taxon>
    </lineage>
</organism>